<name>A0A9N8D9J6_9STRA</name>
<evidence type="ECO:0000256" key="1">
    <source>
        <dbReference type="SAM" id="MobiDB-lite"/>
    </source>
</evidence>
<evidence type="ECO:0000313" key="3">
    <source>
        <dbReference type="Proteomes" id="UP001153069"/>
    </source>
</evidence>
<protein>
    <submittedName>
        <fullName evidence="2">Uncharacterized protein</fullName>
    </submittedName>
</protein>
<dbReference type="Proteomes" id="UP001153069">
    <property type="component" value="Unassembled WGS sequence"/>
</dbReference>
<feature type="compositionally biased region" description="Polar residues" evidence="1">
    <location>
        <begin position="24"/>
        <end position="36"/>
    </location>
</feature>
<reference evidence="2" key="1">
    <citation type="submission" date="2020-06" db="EMBL/GenBank/DDBJ databases">
        <authorList>
            <consortium name="Plant Systems Biology data submission"/>
        </authorList>
    </citation>
    <scope>NUCLEOTIDE SEQUENCE</scope>
    <source>
        <strain evidence="2">D6</strain>
    </source>
</reference>
<dbReference type="AlphaFoldDB" id="A0A9N8D9J6"/>
<evidence type="ECO:0000313" key="2">
    <source>
        <dbReference type="EMBL" id="CAB9499067.1"/>
    </source>
</evidence>
<organism evidence="2 3">
    <name type="scientific">Seminavis robusta</name>
    <dbReference type="NCBI Taxonomy" id="568900"/>
    <lineage>
        <taxon>Eukaryota</taxon>
        <taxon>Sar</taxon>
        <taxon>Stramenopiles</taxon>
        <taxon>Ochrophyta</taxon>
        <taxon>Bacillariophyta</taxon>
        <taxon>Bacillariophyceae</taxon>
        <taxon>Bacillariophycidae</taxon>
        <taxon>Naviculales</taxon>
        <taxon>Naviculaceae</taxon>
        <taxon>Seminavis</taxon>
    </lineage>
</organism>
<dbReference type="EMBL" id="CAICTM010000052">
    <property type="protein sequence ID" value="CAB9499067.1"/>
    <property type="molecule type" value="Genomic_DNA"/>
</dbReference>
<sequence>MSKTTPSASSSFQSLASRSSLHSTFPSAAAANSHTGTGMHGSIGASNGNDGITFEKLHSIIEEALALLDDDLFQDDDMLMLESDASQDHEFGLDAVQRRQ</sequence>
<proteinExistence type="predicted"/>
<accession>A0A9N8D9J6</accession>
<feature type="region of interest" description="Disordered" evidence="1">
    <location>
        <begin position="23"/>
        <end position="48"/>
    </location>
</feature>
<gene>
    <name evidence="2" type="ORF">SEMRO_53_G031280.1</name>
</gene>
<comment type="caution">
    <text evidence="2">The sequence shown here is derived from an EMBL/GenBank/DDBJ whole genome shotgun (WGS) entry which is preliminary data.</text>
</comment>
<keyword evidence="3" id="KW-1185">Reference proteome</keyword>